<gene>
    <name evidence="3" type="ORF">METZ01_LOCUS46913</name>
</gene>
<feature type="domain" description="Kazal-like" evidence="2">
    <location>
        <begin position="39"/>
        <end position="93"/>
    </location>
</feature>
<name>A0A381RSK5_9ZZZZ</name>
<dbReference type="SMART" id="SM00280">
    <property type="entry name" value="KAZAL"/>
    <property type="match status" value="1"/>
</dbReference>
<feature type="transmembrane region" description="Helical" evidence="1">
    <location>
        <begin position="12"/>
        <end position="34"/>
    </location>
</feature>
<sequence length="93" mass="10827">MKFDFFQKNKYKHLLVIGLVKKAILLIVVLFNFYSCSSNEKEHSCIREDLIDMSIICTKEYEPVCGCNNKTYSNECEAIKRGVIQFEMGECEN</sequence>
<keyword evidence="1" id="KW-0812">Transmembrane</keyword>
<reference evidence="3" key="1">
    <citation type="submission" date="2018-05" db="EMBL/GenBank/DDBJ databases">
        <authorList>
            <person name="Lanie J.A."/>
            <person name="Ng W.-L."/>
            <person name="Kazmierczak K.M."/>
            <person name="Andrzejewski T.M."/>
            <person name="Davidsen T.M."/>
            <person name="Wayne K.J."/>
            <person name="Tettelin H."/>
            <person name="Glass J.I."/>
            <person name="Rusch D."/>
            <person name="Podicherti R."/>
            <person name="Tsui H.-C.T."/>
            <person name="Winkler M.E."/>
        </authorList>
    </citation>
    <scope>NUCLEOTIDE SEQUENCE</scope>
</reference>
<dbReference type="CDD" id="cd00104">
    <property type="entry name" value="KAZAL_FS"/>
    <property type="match status" value="1"/>
</dbReference>
<dbReference type="EMBL" id="UINC01002200">
    <property type="protein sequence ID" value="SUZ94059.1"/>
    <property type="molecule type" value="Genomic_DNA"/>
</dbReference>
<dbReference type="InterPro" id="IPR036058">
    <property type="entry name" value="Kazal_dom_sf"/>
</dbReference>
<organism evidence="3">
    <name type="scientific">marine metagenome</name>
    <dbReference type="NCBI Taxonomy" id="408172"/>
    <lineage>
        <taxon>unclassified sequences</taxon>
        <taxon>metagenomes</taxon>
        <taxon>ecological metagenomes</taxon>
    </lineage>
</organism>
<dbReference type="Pfam" id="PF00050">
    <property type="entry name" value="Kazal_1"/>
    <property type="match status" value="1"/>
</dbReference>
<keyword evidence="1" id="KW-1133">Transmembrane helix</keyword>
<evidence type="ECO:0000256" key="1">
    <source>
        <dbReference type="SAM" id="Phobius"/>
    </source>
</evidence>
<evidence type="ECO:0000259" key="2">
    <source>
        <dbReference type="PROSITE" id="PS51465"/>
    </source>
</evidence>
<accession>A0A381RSK5</accession>
<keyword evidence="1" id="KW-0472">Membrane</keyword>
<dbReference type="PROSITE" id="PS51465">
    <property type="entry name" value="KAZAL_2"/>
    <property type="match status" value="1"/>
</dbReference>
<proteinExistence type="predicted"/>
<evidence type="ECO:0000313" key="3">
    <source>
        <dbReference type="EMBL" id="SUZ94059.1"/>
    </source>
</evidence>
<dbReference type="AlphaFoldDB" id="A0A381RSK5"/>
<protein>
    <recommendedName>
        <fullName evidence="2">Kazal-like domain-containing protein</fullName>
    </recommendedName>
</protein>
<dbReference type="Gene3D" id="3.30.60.30">
    <property type="match status" value="1"/>
</dbReference>
<dbReference type="SUPFAM" id="SSF100895">
    <property type="entry name" value="Kazal-type serine protease inhibitors"/>
    <property type="match status" value="1"/>
</dbReference>
<dbReference type="InterPro" id="IPR002350">
    <property type="entry name" value="Kazal_dom"/>
</dbReference>